<proteinExistence type="predicted"/>
<dbReference type="Proteomes" id="UP000830055">
    <property type="component" value="Chromosome"/>
</dbReference>
<name>A0ABM7WE41_9BACT</name>
<evidence type="ECO:0008006" key="4">
    <source>
        <dbReference type="Google" id="ProtNLM"/>
    </source>
</evidence>
<evidence type="ECO:0000256" key="1">
    <source>
        <dbReference type="SAM" id="Coils"/>
    </source>
</evidence>
<keyword evidence="1" id="KW-0175">Coiled coil</keyword>
<dbReference type="RefSeq" id="WP_284152554.1">
    <property type="nucleotide sequence ID" value="NZ_AP025516.1"/>
</dbReference>
<evidence type="ECO:0000313" key="2">
    <source>
        <dbReference type="EMBL" id="BDD89243.1"/>
    </source>
</evidence>
<accession>A0ABM7WE41</accession>
<evidence type="ECO:0000313" key="3">
    <source>
        <dbReference type="Proteomes" id="UP000830055"/>
    </source>
</evidence>
<sequence length="629" mass="70313">MVAPSTINEFMNALQRLFKIGIYYPSGHATLDRATERFMKLLKVVAGNAPEVTITVQGENLEISELTLTPEVPFVREFKVLLDSLGIISIGISREITPAELLEFLRKMIFFRSQVLKTRTFRQIELEQLPLSITVRHKEFLARKNASISEDQAGERSETIEDFVESLKKHGLTPSEIDTCRELLERLPERLATSSMDLAESPYASWDDVARLLARTVRGGRDGAPSGSDLQTVHTNINALAAILKKLEREAADSASRKAINLLISIIRKPLSGTEAEGPEENGVQRIYSETPTFSVDQIQEYIAKNKLHPKILKNIPESPPAQETLSILLQLAQSELPLTSQAKLQQLAREILSEPIQEKTWAILSGGLHHLLETRQQHLFTPIFRAVAEPLRRSPHANSLYLLLLTARLCRNQETLRIWPHIVNELLVCGSSSDESSFVALCRIASRPAPADMAACLEQLQELEAFQNTTIAPDIFPALPTECYPLFAFLMKTGLESFVTERVIGGLRRNPPEWLIKAAVHLLDSSNQEHKLFLYAYLRQVPNRSMPPALQTAAAKLIAAGLSGLADERRNESWVPDTIAALARLPSEQTRALLELIASERRLLFIHEWPSDCRKAAQQALAGGKRPR</sequence>
<gene>
    <name evidence="2" type="ORF">DPPLL_36080</name>
</gene>
<organism evidence="2 3">
    <name type="scientific">Desulfofustis limnaeus</name>
    <dbReference type="NCBI Taxonomy" id="2740163"/>
    <lineage>
        <taxon>Bacteria</taxon>
        <taxon>Pseudomonadati</taxon>
        <taxon>Thermodesulfobacteriota</taxon>
        <taxon>Desulfobulbia</taxon>
        <taxon>Desulfobulbales</taxon>
        <taxon>Desulfocapsaceae</taxon>
        <taxon>Desulfofustis</taxon>
    </lineage>
</organism>
<feature type="coiled-coil region" evidence="1">
    <location>
        <begin position="230"/>
        <end position="257"/>
    </location>
</feature>
<protein>
    <recommendedName>
        <fullName evidence="4">HEAT repeat domain-containing protein</fullName>
    </recommendedName>
</protein>
<keyword evidence="3" id="KW-1185">Reference proteome</keyword>
<dbReference type="EMBL" id="AP025516">
    <property type="protein sequence ID" value="BDD89243.1"/>
    <property type="molecule type" value="Genomic_DNA"/>
</dbReference>
<reference evidence="2 3" key="1">
    <citation type="submission" date="2022-01" db="EMBL/GenBank/DDBJ databases">
        <title>Desulfofustis limnae sp. nov., a novel mesophilic sulfate-reducing bacterium isolated from marsh soil.</title>
        <authorList>
            <person name="Watanabe M."/>
            <person name="Takahashi A."/>
            <person name="Kojima H."/>
            <person name="Fukui M."/>
        </authorList>
    </citation>
    <scope>NUCLEOTIDE SEQUENCE [LARGE SCALE GENOMIC DNA]</scope>
    <source>
        <strain evidence="2 3">PPLL</strain>
    </source>
</reference>